<dbReference type="SUPFAM" id="SSF81606">
    <property type="entry name" value="PP2C-like"/>
    <property type="match status" value="1"/>
</dbReference>
<dbReference type="InterPro" id="IPR001932">
    <property type="entry name" value="PPM-type_phosphatase-like_dom"/>
</dbReference>
<dbReference type="InterPro" id="IPR035965">
    <property type="entry name" value="PAS-like_dom_sf"/>
</dbReference>
<feature type="coiled-coil region" evidence="2">
    <location>
        <begin position="475"/>
        <end position="512"/>
    </location>
</feature>
<dbReference type="AlphaFoldDB" id="A0A1G8XL79"/>
<keyword evidence="1" id="KW-0378">Hydrolase</keyword>
<dbReference type="Pfam" id="PF07228">
    <property type="entry name" value="SpoIIE"/>
    <property type="match status" value="1"/>
</dbReference>
<dbReference type="InterPro" id="IPR036457">
    <property type="entry name" value="PPM-type-like_dom_sf"/>
</dbReference>
<sequence length="736" mass="83831">MALVSLDGQIQFVNHAFGEAFAMQVATLNAQGGMEVLCDAALFDRVCTELQRGAPSLTLPMWQGTPPQEYQVEWSALYTPTGQLQHIQVTWKRQEQATTITLSREHLLKLDHIRTLILSSDNLICELTADGAYSYVSDSVTTLLGYQPKELLGKTVYDFMHPEDLIRVQETAAKSLAAQEPMYREVYRLLHQSGEYVWVETSTRLRFYKGTVTSMVSSMRSVDQQKKLERRLRESEQLYRTVARHYPNGSISLIEPDYRVTFIDGQELSQGGLKQHAFLNHTVFDLFNEGHDTLREQLARAFAGEAVSFDLKQQDQHFTHHLVPVFDEHEEVAYLLDVAHNITDRVKVSEAVETQRQYLRQIIDAVPSPIFVRSTEGVLLLANQAVADRLGRSIHELENNTDWLAEYDPNQITLYLEFDQQALQQQRTVSREETVTDAHGEIRHYLTIKKALHLPSGEQQILSVATDITALKQSENELRDKNEVLNIALAHIEKEDLRKTQQLEEARQLQRAIIPRRVPQTTHLDLVFYQQPALEVGGDYFDYAQHTDRDLTLVLGDVTGHGMRSSLLGVMVKSYFQTLASQHDTPQVMQQIHRAIRNLNLRGMYMGLQLLRITDYTLSLTTAAMPPLLWYHARTQEISTLIRPGLFLGVQDDQNFIEEQHTLESGDLLIALTDGLLERFNADGQIFGLARLKQVILTVADQTPEAIKEHLLATNESWGGNATPHDDITFLVVRMR</sequence>
<dbReference type="InterPro" id="IPR013656">
    <property type="entry name" value="PAS_4"/>
</dbReference>
<feature type="domain" description="PAS" evidence="3">
    <location>
        <begin position="109"/>
        <end position="179"/>
    </location>
</feature>
<dbReference type="Proteomes" id="UP000198510">
    <property type="component" value="Unassembled WGS sequence"/>
</dbReference>
<dbReference type="InterPro" id="IPR000700">
    <property type="entry name" value="PAS-assoc_C"/>
</dbReference>
<dbReference type="InterPro" id="IPR013655">
    <property type="entry name" value="PAS_fold_3"/>
</dbReference>
<dbReference type="STRING" id="1075417.SAMN05421823_101405"/>
<protein>
    <submittedName>
        <fullName evidence="5">PAS domain S-box-containing protein</fullName>
    </submittedName>
</protein>
<evidence type="ECO:0000259" key="4">
    <source>
        <dbReference type="PROSITE" id="PS50113"/>
    </source>
</evidence>
<dbReference type="Pfam" id="PF08447">
    <property type="entry name" value="PAS_3"/>
    <property type="match status" value="1"/>
</dbReference>
<dbReference type="Pfam" id="PF08448">
    <property type="entry name" value="PAS_4"/>
    <property type="match status" value="2"/>
</dbReference>
<dbReference type="EMBL" id="FNFO01000001">
    <property type="protein sequence ID" value="SDJ91321.1"/>
    <property type="molecule type" value="Genomic_DNA"/>
</dbReference>
<evidence type="ECO:0000256" key="2">
    <source>
        <dbReference type="SAM" id="Coils"/>
    </source>
</evidence>
<dbReference type="GO" id="GO:0016791">
    <property type="term" value="F:phosphatase activity"/>
    <property type="evidence" value="ECO:0007669"/>
    <property type="project" value="TreeGrafter"/>
</dbReference>
<dbReference type="SUPFAM" id="SSF55785">
    <property type="entry name" value="PYP-like sensor domain (PAS domain)"/>
    <property type="match status" value="3"/>
</dbReference>
<name>A0A1G8XL79_9BACT</name>
<evidence type="ECO:0000256" key="1">
    <source>
        <dbReference type="ARBA" id="ARBA00022801"/>
    </source>
</evidence>
<evidence type="ECO:0000259" key="3">
    <source>
        <dbReference type="PROSITE" id="PS50112"/>
    </source>
</evidence>
<dbReference type="InterPro" id="IPR052016">
    <property type="entry name" value="Bact_Sigma-Reg"/>
</dbReference>
<feature type="domain" description="PAS" evidence="3">
    <location>
        <begin position="355"/>
        <end position="426"/>
    </location>
</feature>
<accession>A0A1G8XL79</accession>
<proteinExistence type="predicted"/>
<organism evidence="5 6">
    <name type="scientific">Catalinimonas alkaloidigena</name>
    <dbReference type="NCBI Taxonomy" id="1075417"/>
    <lineage>
        <taxon>Bacteria</taxon>
        <taxon>Pseudomonadati</taxon>
        <taxon>Bacteroidota</taxon>
        <taxon>Cytophagia</taxon>
        <taxon>Cytophagales</taxon>
        <taxon>Catalimonadaceae</taxon>
        <taxon>Catalinimonas</taxon>
    </lineage>
</organism>
<dbReference type="PROSITE" id="PS50112">
    <property type="entry name" value="PAS"/>
    <property type="match status" value="2"/>
</dbReference>
<keyword evidence="2" id="KW-0175">Coiled coil</keyword>
<dbReference type="InterPro" id="IPR000014">
    <property type="entry name" value="PAS"/>
</dbReference>
<dbReference type="SMART" id="SM00091">
    <property type="entry name" value="PAS"/>
    <property type="match status" value="3"/>
</dbReference>
<evidence type="ECO:0000313" key="6">
    <source>
        <dbReference type="Proteomes" id="UP000198510"/>
    </source>
</evidence>
<dbReference type="CDD" id="cd00130">
    <property type="entry name" value="PAS"/>
    <property type="match status" value="2"/>
</dbReference>
<keyword evidence="6" id="KW-1185">Reference proteome</keyword>
<dbReference type="InterPro" id="IPR001610">
    <property type="entry name" value="PAC"/>
</dbReference>
<dbReference type="SMART" id="SM00086">
    <property type="entry name" value="PAC"/>
    <property type="match status" value="2"/>
</dbReference>
<dbReference type="Gene3D" id="3.60.40.10">
    <property type="entry name" value="PPM-type phosphatase domain"/>
    <property type="match status" value="1"/>
</dbReference>
<reference evidence="5 6" key="1">
    <citation type="submission" date="2016-10" db="EMBL/GenBank/DDBJ databases">
        <authorList>
            <person name="de Groot N.N."/>
        </authorList>
    </citation>
    <scope>NUCLEOTIDE SEQUENCE [LARGE SCALE GENOMIC DNA]</scope>
    <source>
        <strain evidence="5 6">DSM 25186</strain>
    </source>
</reference>
<dbReference type="PROSITE" id="PS50113">
    <property type="entry name" value="PAC"/>
    <property type="match status" value="1"/>
</dbReference>
<gene>
    <name evidence="5" type="ORF">SAMN05421823_101405</name>
</gene>
<dbReference type="RefSeq" id="WP_176955867.1">
    <property type="nucleotide sequence ID" value="NZ_FNFO01000001.1"/>
</dbReference>
<evidence type="ECO:0000313" key="5">
    <source>
        <dbReference type="EMBL" id="SDJ91321.1"/>
    </source>
</evidence>
<dbReference type="Gene3D" id="3.30.450.20">
    <property type="entry name" value="PAS domain"/>
    <property type="match status" value="3"/>
</dbReference>
<dbReference type="SMART" id="SM00331">
    <property type="entry name" value="PP2C_SIG"/>
    <property type="match status" value="1"/>
</dbReference>
<dbReference type="NCBIfam" id="TIGR00229">
    <property type="entry name" value="sensory_box"/>
    <property type="match status" value="2"/>
</dbReference>
<dbReference type="PANTHER" id="PTHR43156">
    <property type="entry name" value="STAGE II SPORULATION PROTEIN E-RELATED"/>
    <property type="match status" value="1"/>
</dbReference>
<dbReference type="PANTHER" id="PTHR43156:SF9">
    <property type="entry name" value="HAMP DOMAIN-CONTAINING PROTEIN"/>
    <property type="match status" value="1"/>
</dbReference>
<feature type="domain" description="PAC" evidence="4">
    <location>
        <begin position="183"/>
        <end position="234"/>
    </location>
</feature>